<dbReference type="SMART" id="SM01057">
    <property type="entry name" value="Carb_anhydrase"/>
    <property type="match status" value="1"/>
</dbReference>
<dbReference type="PANTHER" id="PTHR18952">
    <property type="entry name" value="CARBONIC ANHYDRASE"/>
    <property type="match status" value="1"/>
</dbReference>
<dbReference type="Gene3D" id="1.20.144.10">
    <property type="entry name" value="Phosphatidic acid phosphatase type 2/haloperoxidase"/>
    <property type="match status" value="1"/>
</dbReference>
<dbReference type="EC" id="4.2.1.1" evidence="4"/>
<comment type="catalytic activity">
    <reaction evidence="4">
        <text>hydrogencarbonate + H(+) = CO2 + H2O</text>
        <dbReference type="Rhea" id="RHEA:10748"/>
        <dbReference type="ChEBI" id="CHEBI:15377"/>
        <dbReference type="ChEBI" id="CHEBI:15378"/>
        <dbReference type="ChEBI" id="CHEBI:16526"/>
        <dbReference type="ChEBI" id="CHEBI:17544"/>
        <dbReference type="EC" id="4.2.1.1"/>
    </reaction>
</comment>
<accession>A0AA36DAY0</accession>
<evidence type="ECO:0000256" key="2">
    <source>
        <dbReference type="ARBA" id="ARBA00022723"/>
    </source>
</evidence>
<sequence>MLNNIQWIEDRICIALRANESQRPFLFVVEWLFHGIPWIGGSILLAVFAISGRWPIEEQDWIVLLNIGLVLDLIFCGVVKVCVQRPRPLHNRDDFRYGAPIADRFSFPSGHTTRAAMLARFLERTVEMTPLWNNGMWLLVGIVALSRISMGRHHPSDVLAGVVIGILEAELTLQIPPRLRRTDTWVRTMTRNLVLLFFLIGLCPHQTAAWGYEEDDGPSNWDGKCREGQNQSPIDIRAADVEYAPLHRLHFVHYDNRGLITLANNGHTISGSGFNTWEAKQPYVMSGGLKHKYKLEQFHLHWADSDDRGSEHTIGGLHYPAELHLVHHREDLSFAEAVNTPGGLAVVAVFVTIGEETRPLESVVGSMKEVIHSGNRSDIHGFHTRRMLPGHIESFYRYDGSLTTPGCFETVVWTILSDPVSITRRQMDELRRIRSQEGDPYKYNYRPVQRLNGRKILYRPSQFDKAIFCGNSAATSTVLTSVLLYLVSRYF</sequence>
<dbReference type="GO" id="GO:0005737">
    <property type="term" value="C:cytoplasm"/>
    <property type="evidence" value="ECO:0007669"/>
    <property type="project" value="TreeGrafter"/>
</dbReference>
<keyword evidence="5" id="KW-0812">Transmembrane</keyword>
<dbReference type="InterPro" id="IPR000326">
    <property type="entry name" value="PAP2/HPO"/>
</dbReference>
<dbReference type="InterPro" id="IPR018338">
    <property type="entry name" value="Carbonic_anhydrase_a-class_CS"/>
</dbReference>
<feature type="transmembrane region" description="Helical" evidence="5">
    <location>
        <begin position="62"/>
        <end position="83"/>
    </location>
</feature>
<dbReference type="CDD" id="cd00326">
    <property type="entry name" value="alpha_CA"/>
    <property type="match status" value="1"/>
</dbReference>
<keyword evidence="3 4" id="KW-0862">Zinc</keyword>
<feature type="domain" description="Alpha-carbonic anhydrase" evidence="6">
    <location>
        <begin position="208"/>
        <end position="460"/>
    </location>
</feature>
<evidence type="ECO:0000256" key="3">
    <source>
        <dbReference type="ARBA" id="ARBA00022833"/>
    </source>
</evidence>
<dbReference type="EMBL" id="CATQJA010002665">
    <property type="protein sequence ID" value="CAJ0583951.1"/>
    <property type="molecule type" value="Genomic_DNA"/>
</dbReference>
<evidence type="ECO:0000256" key="4">
    <source>
        <dbReference type="RuleBase" id="RU367011"/>
    </source>
</evidence>
<feature type="non-terminal residue" evidence="7">
    <location>
        <position position="1"/>
    </location>
</feature>
<evidence type="ECO:0000259" key="6">
    <source>
        <dbReference type="PROSITE" id="PS51144"/>
    </source>
</evidence>
<dbReference type="AlphaFoldDB" id="A0AA36DAY0"/>
<keyword evidence="5" id="KW-1133">Transmembrane helix</keyword>
<dbReference type="SUPFAM" id="SSF48317">
    <property type="entry name" value="Acid phosphatase/Vanadium-dependent haloperoxidase"/>
    <property type="match status" value="1"/>
</dbReference>
<dbReference type="PANTHER" id="PTHR18952:SF250">
    <property type="entry name" value="CARBONIC ANHYDRASE 5-RELATED"/>
    <property type="match status" value="1"/>
</dbReference>
<feature type="transmembrane region" description="Helical" evidence="5">
    <location>
        <begin position="193"/>
        <end position="212"/>
    </location>
</feature>
<dbReference type="GO" id="GO:0008270">
    <property type="term" value="F:zinc ion binding"/>
    <property type="evidence" value="ECO:0007669"/>
    <property type="project" value="UniProtKB-UniRule"/>
</dbReference>
<organism evidence="7 8">
    <name type="scientific">Mesorhabditis spiculigera</name>
    <dbReference type="NCBI Taxonomy" id="96644"/>
    <lineage>
        <taxon>Eukaryota</taxon>
        <taxon>Metazoa</taxon>
        <taxon>Ecdysozoa</taxon>
        <taxon>Nematoda</taxon>
        <taxon>Chromadorea</taxon>
        <taxon>Rhabditida</taxon>
        <taxon>Rhabditina</taxon>
        <taxon>Rhabditomorpha</taxon>
        <taxon>Rhabditoidea</taxon>
        <taxon>Rhabditidae</taxon>
        <taxon>Mesorhabditinae</taxon>
        <taxon>Mesorhabditis</taxon>
    </lineage>
</organism>
<keyword evidence="2 4" id="KW-0479">Metal-binding</keyword>
<dbReference type="GO" id="GO:0004089">
    <property type="term" value="F:carbonate dehydratase activity"/>
    <property type="evidence" value="ECO:0007669"/>
    <property type="project" value="UniProtKB-UniRule"/>
</dbReference>
<comment type="cofactor">
    <cofactor evidence="4">
        <name>Zn(2+)</name>
        <dbReference type="ChEBI" id="CHEBI:29105"/>
    </cofactor>
</comment>
<proteinExistence type="inferred from homology"/>
<name>A0AA36DAY0_9BILA</name>
<feature type="transmembrane region" description="Helical" evidence="5">
    <location>
        <begin position="25"/>
        <end position="50"/>
    </location>
</feature>
<dbReference type="InterPro" id="IPR001148">
    <property type="entry name" value="CA_dom"/>
</dbReference>
<comment type="similarity">
    <text evidence="1 4">Belongs to the alpha-carbonic anhydrase family.</text>
</comment>
<dbReference type="Pfam" id="PF01569">
    <property type="entry name" value="PAP2"/>
    <property type="match status" value="1"/>
</dbReference>
<dbReference type="InterPro" id="IPR036398">
    <property type="entry name" value="CA_dom_sf"/>
</dbReference>
<evidence type="ECO:0000313" key="8">
    <source>
        <dbReference type="Proteomes" id="UP001177023"/>
    </source>
</evidence>
<keyword evidence="4" id="KW-0456">Lyase</keyword>
<dbReference type="Proteomes" id="UP001177023">
    <property type="component" value="Unassembled WGS sequence"/>
</dbReference>
<comment type="caution">
    <text evidence="7">The sequence shown here is derived from an EMBL/GenBank/DDBJ whole genome shotgun (WGS) entry which is preliminary data.</text>
</comment>
<evidence type="ECO:0000313" key="7">
    <source>
        <dbReference type="EMBL" id="CAJ0583951.1"/>
    </source>
</evidence>
<dbReference type="PROSITE" id="PS00162">
    <property type="entry name" value="ALPHA_CA_1"/>
    <property type="match status" value="1"/>
</dbReference>
<dbReference type="PROSITE" id="PS51144">
    <property type="entry name" value="ALPHA_CA_2"/>
    <property type="match status" value="1"/>
</dbReference>
<comment type="function">
    <text evidence="4">Reversible hydration of carbon dioxide.</text>
</comment>
<keyword evidence="5" id="KW-0472">Membrane</keyword>
<evidence type="ECO:0000256" key="5">
    <source>
        <dbReference type="SAM" id="Phobius"/>
    </source>
</evidence>
<dbReference type="Pfam" id="PF00194">
    <property type="entry name" value="Carb_anhydrase"/>
    <property type="match status" value="1"/>
</dbReference>
<protein>
    <recommendedName>
        <fullName evidence="4">Carbonic anhydrase</fullName>
        <ecNumber evidence="4">4.2.1.1</ecNumber>
    </recommendedName>
</protein>
<evidence type="ECO:0000256" key="1">
    <source>
        <dbReference type="ARBA" id="ARBA00010718"/>
    </source>
</evidence>
<dbReference type="InterPro" id="IPR023561">
    <property type="entry name" value="Carbonic_anhydrase_a-class"/>
</dbReference>
<dbReference type="Gene3D" id="3.10.200.10">
    <property type="entry name" value="Alpha carbonic anhydrase"/>
    <property type="match status" value="1"/>
</dbReference>
<dbReference type="SMART" id="SM00014">
    <property type="entry name" value="acidPPc"/>
    <property type="match status" value="1"/>
</dbReference>
<dbReference type="InterPro" id="IPR036938">
    <property type="entry name" value="PAP2/HPO_sf"/>
</dbReference>
<gene>
    <name evidence="7" type="ORF">MSPICULIGERA_LOCUS22019</name>
</gene>
<keyword evidence="8" id="KW-1185">Reference proteome</keyword>
<dbReference type="SUPFAM" id="SSF51069">
    <property type="entry name" value="Carbonic anhydrase"/>
    <property type="match status" value="1"/>
</dbReference>
<reference evidence="7" key="1">
    <citation type="submission" date="2023-06" db="EMBL/GenBank/DDBJ databases">
        <authorList>
            <person name="Delattre M."/>
        </authorList>
    </citation>
    <scope>NUCLEOTIDE SEQUENCE</scope>
    <source>
        <strain evidence="7">AF72</strain>
    </source>
</reference>